<evidence type="ECO:0008006" key="3">
    <source>
        <dbReference type="Google" id="ProtNLM"/>
    </source>
</evidence>
<dbReference type="AlphaFoldDB" id="A0A8H3R364"/>
<proteinExistence type="predicted"/>
<comment type="caution">
    <text evidence="1">The sequence shown here is derived from an EMBL/GenBank/DDBJ whole genome shotgun (WGS) entry which is preliminary data.</text>
</comment>
<name>A0A8H3R364_9GLOM</name>
<dbReference type="EMBL" id="BLAL01000300">
    <property type="protein sequence ID" value="GET01662.1"/>
    <property type="molecule type" value="Genomic_DNA"/>
</dbReference>
<dbReference type="OrthoDB" id="2374531at2759"/>
<gene>
    <name evidence="1" type="ORF">RCL2_002806000</name>
</gene>
<reference evidence="1" key="1">
    <citation type="submission" date="2019-10" db="EMBL/GenBank/DDBJ databases">
        <title>Conservation and host-specific expression of non-tandemly repeated heterogenous ribosome RNA gene in arbuscular mycorrhizal fungi.</title>
        <authorList>
            <person name="Maeda T."/>
            <person name="Kobayashi Y."/>
            <person name="Nakagawa T."/>
            <person name="Ezawa T."/>
            <person name="Yamaguchi K."/>
            <person name="Bino T."/>
            <person name="Nishimoto Y."/>
            <person name="Shigenobu S."/>
            <person name="Kawaguchi M."/>
        </authorList>
    </citation>
    <scope>NUCLEOTIDE SEQUENCE</scope>
    <source>
        <strain evidence="1">HR1</strain>
    </source>
</reference>
<protein>
    <recommendedName>
        <fullName evidence="3">Crinkler effector protein N-terminal domain-containing protein</fullName>
    </recommendedName>
</protein>
<organism evidence="1 2">
    <name type="scientific">Rhizophagus clarus</name>
    <dbReference type="NCBI Taxonomy" id="94130"/>
    <lineage>
        <taxon>Eukaryota</taxon>
        <taxon>Fungi</taxon>
        <taxon>Fungi incertae sedis</taxon>
        <taxon>Mucoromycota</taxon>
        <taxon>Glomeromycotina</taxon>
        <taxon>Glomeromycetes</taxon>
        <taxon>Glomerales</taxon>
        <taxon>Glomeraceae</taxon>
        <taxon>Rhizophagus</taxon>
    </lineage>
</organism>
<sequence length="425" mass="47767">MRAAITPERNTIILSDPNIPIKRYHSVDAIKEKLHPKFENVTANDIKLWKVDISLEEPNEKLVTVNTKINVNIKEELGALKSRLRTCFTFPDGTEDEHIVINRECGGSEKEIVCLVDDEDLASVIWTQGFKPFSSWTFPQIKTLFGLTADSYIDLPRFDGELANTTDYEKILGHDLEDIAMKHKTCIHVTSANEATRREFISPILHGVAFCYDGEVKVCPEYELSGSHGKGPVNWVIKIGDTIIVVIEAKREDINQGVGQNAIQLQASSQRNKKKRTYNEALREDVMYGMVSTGVDWVIIKLVTTGEYNDSDNGNVEVLLSSRTPFTFPINESSIKALCLANQVVFNRQIESQESLKRRTSLCEIDHLKYAGKILAERLSVSGERSINMIANTNSLRSYGDGNHFLIQKIIFGAYNICGNDLLKP</sequence>
<evidence type="ECO:0000313" key="1">
    <source>
        <dbReference type="EMBL" id="GET01662.1"/>
    </source>
</evidence>
<accession>A0A8H3R364</accession>
<dbReference type="Proteomes" id="UP000615446">
    <property type="component" value="Unassembled WGS sequence"/>
</dbReference>
<evidence type="ECO:0000313" key="2">
    <source>
        <dbReference type="Proteomes" id="UP000615446"/>
    </source>
</evidence>